<accession>A0AAV2NLQ6</accession>
<evidence type="ECO:0000313" key="2">
    <source>
        <dbReference type="Proteomes" id="UP001497644"/>
    </source>
</evidence>
<sequence>MVRIWTIPPKEHPRYRKYRTVDLPTRSKAHELTGLSFSRRLSRPPLFTPDKAFAKSLVSSCISHIRASQLKLKIHNTIHQQ</sequence>
<reference evidence="1" key="1">
    <citation type="submission" date="2024-04" db="EMBL/GenBank/DDBJ databases">
        <authorList>
            <consortium name="Molecular Ecology Group"/>
        </authorList>
    </citation>
    <scope>NUCLEOTIDE SEQUENCE</scope>
</reference>
<protein>
    <submittedName>
        <fullName evidence="1">Uncharacterized protein</fullName>
    </submittedName>
</protein>
<name>A0AAV2NLQ6_9HYME</name>
<evidence type="ECO:0000313" key="1">
    <source>
        <dbReference type="EMBL" id="CAL1680582.1"/>
    </source>
</evidence>
<dbReference type="AlphaFoldDB" id="A0AAV2NLQ6"/>
<dbReference type="EMBL" id="OZ034825">
    <property type="protein sequence ID" value="CAL1680582.1"/>
    <property type="molecule type" value="Genomic_DNA"/>
</dbReference>
<dbReference type="Proteomes" id="UP001497644">
    <property type="component" value="Chromosome 2"/>
</dbReference>
<proteinExistence type="predicted"/>
<keyword evidence="2" id="KW-1185">Reference proteome</keyword>
<gene>
    <name evidence="1" type="ORF">LPLAT_LOCUS6578</name>
</gene>
<organism evidence="1 2">
    <name type="scientific">Lasius platythorax</name>
    <dbReference type="NCBI Taxonomy" id="488582"/>
    <lineage>
        <taxon>Eukaryota</taxon>
        <taxon>Metazoa</taxon>
        <taxon>Ecdysozoa</taxon>
        <taxon>Arthropoda</taxon>
        <taxon>Hexapoda</taxon>
        <taxon>Insecta</taxon>
        <taxon>Pterygota</taxon>
        <taxon>Neoptera</taxon>
        <taxon>Endopterygota</taxon>
        <taxon>Hymenoptera</taxon>
        <taxon>Apocrita</taxon>
        <taxon>Aculeata</taxon>
        <taxon>Formicoidea</taxon>
        <taxon>Formicidae</taxon>
        <taxon>Formicinae</taxon>
        <taxon>Lasius</taxon>
        <taxon>Lasius</taxon>
    </lineage>
</organism>